<gene>
    <name evidence="1" type="ORF">ETSY2_20870</name>
</gene>
<name>W4M6K7_9BACT</name>
<proteinExistence type="predicted"/>
<protein>
    <submittedName>
        <fullName evidence="1">Uncharacterized protein</fullName>
    </submittedName>
</protein>
<dbReference type="Proteomes" id="UP000019140">
    <property type="component" value="Unassembled WGS sequence"/>
</dbReference>
<organism evidence="1 2">
    <name type="scientific">Candidatus Entotheonella gemina</name>
    <dbReference type="NCBI Taxonomy" id="1429439"/>
    <lineage>
        <taxon>Bacteria</taxon>
        <taxon>Pseudomonadati</taxon>
        <taxon>Nitrospinota/Tectimicrobiota group</taxon>
        <taxon>Candidatus Tectimicrobiota</taxon>
        <taxon>Candidatus Entotheonellia</taxon>
        <taxon>Candidatus Entotheonellales</taxon>
        <taxon>Candidatus Entotheonellaceae</taxon>
        <taxon>Candidatus Entotheonella</taxon>
    </lineage>
</organism>
<accession>W4M6K7</accession>
<evidence type="ECO:0000313" key="1">
    <source>
        <dbReference type="EMBL" id="ETX05798.1"/>
    </source>
</evidence>
<evidence type="ECO:0000313" key="2">
    <source>
        <dbReference type="Proteomes" id="UP000019140"/>
    </source>
</evidence>
<dbReference type="AlphaFoldDB" id="W4M6K7"/>
<keyword evidence="2" id="KW-1185">Reference proteome</keyword>
<sequence length="41" mass="4568">MQGDSDDIASKQADSVLLGNTGRIQGHEDRKICNRCYIIVF</sequence>
<dbReference type="EMBL" id="AZHX01000863">
    <property type="protein sequence ID" value="ETX05798.1"/>
    <property type="molecule type" value="Genomic_DNA"/>
</dbReference>
<comment type="caution">
    <text evidence="1">The sequence shown here is derived from an EMBL/GenBank/DDBJ whole genome shotgun (WGS) entry which is preliminary data.</text>
</comment>
<dbReference type="HOGENOM" id="CLU_3267304_0_0_7"/>
<reference evidence="1 2" key="1">
    <citation type="journal article" date="2014" name="Nature">
        <title>An environmental bacterial taxon with a large and distinct metabolic repertoire.</title>
        <authorList>
            <person name="Wilson M.C."/>
            <person name="Mori T."/>
            <person name="Ruckert C."/>
            <person name="Uria A.R."/>
            <person name="Helf M.J."/>
            <person name="Takada K."/>
            <person name="Gernert C."/>
            <person name="Steffens U.A."/>
            <person name="Heycke N."/>
            <person name="Schmitt S."/>
            <person name="Rinke C."/>
            <person name="Helfrich E.J."/>
            <person name="Brachmann A.O."/>
            <person name="Gurgui C."/>
            <person name="Wakimoto T."/>
            <person name="Kracht M."/>
            <person name="Crusemann M."/>
            <person name="Hentschel U."/>
            <person name="Abe I."/>
            <person name="Matsunaga S."/>
            <person name="Kalinowski J."/>
            <person name="Takeyama H."/>
            <person name="Piel J."/>
        </authorList>
    </citation>
    <scope>NUCLEOTIDE SEQUENCE [LARGE SCALE GENOMIC DNA]</scope>
    <source>
        <strain evidence="2">TSY2</strain>
    </source>
</reference>